<dbReference type="GO" id="GO:0045259">
    <property type="term" value="C:proton-transporting ATP synthase complex"/>
    <property type="evidence" value="ECO:0007669"/>
    <property type="project" value="UniProtKB-KW"/>
</dbReference>
<dbReference type="GO" id="GO:0005886">
    <property type="term" value="C:plasma membrane"/>
    <property type="evidence" value="ECO:0007669"/>
    <property type="project" value="UniProtKB-SubCell"/>
</dbReference>
<evidence type="ECO:0000313" key="12">
    <source>
        <dbReference type="Proteomes" id="UP000196365"/>
    </source>
</evidence>
<evidence type="ECO:0000256" key="7">
    <source>
        <dbReference type="ARBA" id="ARBA00023136"/>
    </source>
</evidence>
<comment type="subunit">
    <text evidence="10">F-type ATPases have 2 components, CF(1) - the catalytic core - and CF(0) - the membrane proton channel. CF(1) has five subunits: alpha(3), beta(3), gamma(1), delta(1), epsilon(1). CF(0) has three main subunits: a, b and c.</text>
</comment>
<gene>
    <name evidence="10" type="primary">atpG</name>
    <name evidence="11" type="ORF">SAMN02745973_01370</name>
</gene>
<evidence type="ECO:0000256" key="4">
    <source>
        <dbReference type="ARBA" id="ARBA00022448"/>
    </source>
</evidence>
<dbReference type="SUPFAM" id="SSF52943">
    <property type="entry name" value="ATP synthase (F1-ATPase), gamma subunit"/>
    <property type="match status" value="1"/>
</dbReference>
<dbReference type="CDD" id="cd12151">
    <property type="entry name" value="F1-ATPase_gamma"/>
    <property type="match status" value="1"/>
</dbReference>
<keyword evidence="6 10" id="KW-0406">Ion transport</keyword>
<dbReference type="HAMAP" id="MF_00815">
    <property type="entry name" value="ATP_synth_gamma_bact"/>
    <property type="match status" value="1"/>
</dbReference>
<dbReference type="Pfam" id="PF00231">
    <property type="entry name" value="ATP-synt"/>
    <property type="match status" value="1"/>
</dbReference>
<reference evidence="11 12" key="1">
    <citation type="submission" date="2017-02" db="EMBL/GenBank/DDBJ databases">
        <authorList>
            <person name="Peterson S.W."/>
        </authorList>
    </citation>
    <scope>NUCLEOTIDE SEQUENCE [LARGE SCALE GENOMIC DNA]</scope>
    <source>
        <strain evidence="11 12">DSM 15102</strain>
    </source>
</reference>
<dbReference type="InterPro" id="IPR000131">
    <property type="entry name" value="ATP_synth_F1_gsu"/>
</dbReference>
<dbReference type="InterPro" id="IPR035968">
    <property type="entry name" value="ATP_synth_F1_ATPase_gsu"/>
</dbReference>
<keyword evidence="8 10" id="KW-0139">CF(1)</keyword>
<dbReference type="Gene3D" id="3.40.1380.10">
    <property type="match status" value="1"/>
</dbReference>
<dbReference type="Proteomes" id="UP000196365">
    <property type="component" value="Unassembled WGS sequence"/>
</dbReference>
<dbReference type="OrthoDB" id="9812769at2"/>
<keyword evidence="9 10" id="KW-0066">ATP synthesis</keyword>
<dbReference type="PANTHER" id="PTHR11693:SF22">
    <property type="entry name" value="ATP SYNTHASE SUBUNIT GAMMA, MITOCHONDRIAL"/>
    <property type="match status" value="1"/>
</dbReference>
<dbReference type="AlphaFoldDB" id="A0A1T4MLD7"/>
<comment type="similarity">
    <text evidence="3 10">Belongs to the ATPase gamma chain family.</text>
</comment>
<sequence length="290" mass="33125">MTQGTRDIKRRIRSIESTKQITKAMEMVAASKLRRAREKAESGRPYFEKLVETVREIVEITGRIDNPFMEIREGKNKAFIVVTADRGLAGGYNSAVIQEAVKKIEDKENTTIISFGSKGRDYFKRRNYNIVKEYIGISEEPDFAYARDIGKRVMDLFLEGKIDEVYIIYTKFISTLTQKPQVQRILPIKYEDSKRLKENEKKDRRSIIEYEPSEEGVLNHLIPSYIYNTIYGALVESAASQQAARKVAMEAATDNANEIIDDLSLTYNRARQGAITQELTEIVSSAEALK</sequence>
<evidence type="ECO:0000256" key="8">
    <source>
        <dbReference type="ARBA" id="ARBA00023196"/>
    </source>
</evidence>
<dbReference type="PRINTS" id="PR00126">
    <property type="entry name" value="ATPASEGAMMA"/>
</dbReference>
<accession>A0A1T4MLD7</accession>
<evidence type="ECO:0000256" key="1">
    <source>
        <dbReference type="ARBA" id="ARBA00003456"/>
    </source>
</evidence>
<protein>
    <recommendedName>
        <fullName evidence="10">ATP synthase gamma chain</fullName>
    </recommendedName>
    <alternativeName>
        <fullName evidence="10">ATP synthase F1 sector gamma subunit</fullName>
    </alternativeName>
    <alternativeName>
        <fullName evidence="10">F-ATPase gamma subunit</fullName>
    </alternativeName>
</protein>
<dbReference type="NCBIfam" id="TIGR01146">
    <property type="entry name" value="ATPsyn_F1gamma"/>
    <property type="match status" value="1"/>
</dbReference>
<dbReference type="PANTHER" id="PTHR11693">
    <property type="entry name" value="ATP SYNTHASE GAMMA CHAIN"/>
    <property type="match status" value="1"/>
</dbReference>
<evidence type="ECO:0000256" key="3">
    <source>
        <dbReference type="ARBA" id="ARBA00007681"/>
    </source>
</evidence>
<comment type="function">
    <text evidence="1 10">Produces ATP from ADP in the presence of a proton gradient across the membrane. The gamma chain is believed to be important in regulating ATPase activity and the flow of protons through the CF(0) complex.</text>
</comment>
<evidence type="ECO:0000256" key="2">
    <source>
        <dbReference type="ARBA" id="ARBA00004170"/>
    </source>
</evidence>
<keyword evidence="10" id="KW-1003">Cell membrane</keyword>
<dbReference type="GO" id="GO:0046933">
    <property type="term" value="F:proton-transporting ATP synthase activity, rotational mechanism"/>
    <property type="evidence" value="ECO:0007669"/>
    <property type="project" value="UniProtKB-UniRule"/>
</dbReference>
<organism evidence="11 12">
    <name type="scientific">Garciella nitratireducens DSM 15102</name>
    <dbReference type="NCBI Taxonomy" id="1121911"/>
    <lineage>
        <taxon>Bacteria</taxon>
        <taxon>Bacillati</taxon>
        <taxon>Bacillota</taxon>
        <taxon>Clostridia</taxon>
        <taxon>Eubacteriales</taxon>
        <taxon>Eubacteriaceae</taxon>
        <taxon>Garciella</taxon>
    </lineage>
</organism>
<comment type="subcellular location">
    <subcellularLocation>
        <location evidence="10">Cell membrane</location>
        <topology evidence="10">Peripheral membrane protein</topology>
    </subcellularLocation>
    <subcellularLocation>
        <location evidence="2">Membrane</location>
        <topology evidence="2">Peripheral membrane protein</topology>
    </subcellularLocation>
</comment>
<keyword evidence="12" id="KW-1185">Reference proteome</keyword>
<evidence type="ECO:0000256" key="10">
    <source>
        <dbReference type="HAMAP-Rule" id="MF_00815"/>
    </source>
</evidence>
<proteinExistence type="inferred from homology"/>
<dbReference type="Gene3D" id="1.10.287.80">
    <property type="entry name" value="ATP synthase, gamma subunit, helix hairpin domain"/>
    <property type="match status" value="1"/>
</dbReference>
<evidence type="ECO:0000256" key="9">
    <source>
        <dbReference type="ARBA" id="ARBA00023310"/>
    </source>
</evidence>
<dbReference type="GO" id="GO:0042777">
    <property type="term" value="P:proton motive force-driven plasma membrane ATP synthesis"/>
    <property type="evidence" value="ECO:0007669"/>
    <property type="project" value="UniProtKB-UniRule"/>
</dbReference>
<dbReference type="EMBL" id="FUWV01000007">
    <property type="protein sequence ID" value="SJZ67584.1"/>
    <property type="molecule type" value="Genomic_DNA"/>
</dbReference>
<evidence type="ECO:0000256" key="5">
    <source>
        <dbReference type="ARBA" id="ARBA00022781"/>
    </source>
</evidence>
<keyword evidence="5 10" id="KW-0375">Hydrogen ion transport</keyword>
<dbReference type="GO" id="GO:0005524">
    <property type="term" value="F:ATP binding"/>
    <property type="evidence" value="ECO:0007669"/>
    <property type="project" value="UniProtKB-UniRule"/>
</dbReference>
<keyword evidence="4 10" id="KW-0813">Transport</keyword>
<keyword evidence="7 10" id="KW-0472">Membrane</keyword>
<evidence type="ECO:0000256" key="6">
    <source>
        <dbReference type="ARBA" id="ARBA00023065"/>
    </source>
</evidence>
<name>A0A1T4MLD7_9FIRM</name>
<evidence type="ECO:0000313" key="11">
    <source>
        <dbReference type="EMBL" id="SJZ67584.1"/>
    </source>
</evidence>